<sequence>MHNACNCNNQRVPFKGFAIDNKDGKFHEWEHSRHAMGEYDVVIDTHFSGICHTDIHFAFQEFVIRIFTSLIAIGCLEFILWCLGMRLLG</sequence>
<keyword evidence="1" id="KW-0812">Transmembrane</keyword>
<evidence type="ECO:0000256" key="1">
    <source>
        <dbReference type="SAM" id="Phobius"/>
    </source>
</evidence>
<evidence type="ECO:0000313" key="2">
    <source>
        <dbReference type="EMBL" id="STR19641.1"/>
    </source>
</evidence>
<dbReference type="SUPFAM" id="SSF50129">
    <property type="entry name" value="GroES-like"/>
    <property type="match status" value="1"/>
</dbReference>
<reference evidence="2 3" key="1">
    <citation type="submission" date="2018-06" db="EMBL/GenBank/DDBJ databases">
        <authorList>
            <consortium name="Pathogen Informatics"/>
            <person name="Doyle S."/>
        </authorList>
    </citation>
    <scope>NUCLEOTIDE SEQUENCE [LARGE SCALE GENOMIC DNA]</scope>
    <source>
        <strain evidence="2 3">NCTC13094</strain>
    </source>
</reference>
<dbReference type="Proteomes" id="UP000254195">
    <property type="component" value="Unassembled WGS sequence"/>
</dbReference>
<organism evidence="2 3">
    <name type="scientific">Helicobacter pylori</name>
    <name type="common">Campylobacter pylori</name>
    <dbReference type="NCBI Taxonomy" id="210"/>
    <lineage>
        <taxon>Bacteria</taxon>
        <taxon>Pseudomonadati</taxon>
        <taxon>Campylobacterota</taxon>
        <taxon>Epsilonproteobacteria</taxon>
        <taxon>Campylobacterales</taxon>
        <taxon>Helicobacteraceae</taxon>
        <taxon>Helicobacter</taxon>
    </lineage>
</organism>
<evidence type="ECO:0000313" key="3">
    <source>
        <dbReference type="Proteomes" id="UP000254195"/>
    </source>
</evidence>
<gene>
    <name evidence="2" type="ORF">NCTC13094_00737</name>
</gene>
<keyword evidence="1" id="KW-0472">Membrane</keyword>
<feature type="transmembrane region" description="Helical" evidence="1">
    <location>
        <begin position="62"/>
        <end position="83"/>
    </location>
</feature>
<dbReference type="AlphaFoldDB" id="A0A377RLQ4"/>
<dbReference type="Gene3D" id="3.90.180.10">
    <property type="entry name" value="Medium-chain alcohol dehydrogenases, catalytic domain"/>
    <property type="match status" value="1"/>
</dbReference>
<dbReference type="EMBL" id="UGJP01000001">
    <property type="protein sequence ID" value="STR19641.1"/>
    <property type="molecule type" value="Genomic_DNA"/>
</dbReference>
<dbReference type="InterPro" id="IPR011032">
    <property type="entry name" value="GroES-like_sf"/>
</dbReference>
<proteinExistence type="predicted"/>
<name>A0A377RLQ4_HELPX</name>
<accession>A0A377RLQ4</accession>
<keyword evidence="1" id="KW-1133">Transmembrane helix</keyword>
<protein>
    <submittedName>
        <fullName evidence="2">Zinc-dependent alcohol dehydrogenase</fullName>
    </submittedName>
</protein>